<protein>
    <submittedName>
        <fullName evidence="1">Uncharacterized protein</fullName>
    </submittedName>
</protein>
<dbReference type="EMBL" id="PIDR01000913">
    <property type="protein sequence ID" value="PLO65185.1"/>
    <property type="molecule type" value="Genomic_DNA"/>
</dbReference>
<evidence type="ECO:0000313" key="2">
    <source>
        <dbReference type="Proteomes" id="UP000234667"/>
    </source>
</evidence>
<sequence>MPPLAPQKQNNTCWKLSKDIRILVLPPSKPRMQLAQLFYPSRARLHQKKTHCNMQQRRELQEMRLWLPHQPPQSSATISSPLPTPRPVLPGQHLVNTSVFLKVSVMFWHFDITKTILAWLQKLLNMLARALFLTASENIYH</sequence>
<proteinExistence type="predicted"/>
<gene>
    <name evidence="1" type="ORF">CWN49_23790</name>
</gene>
<comment type="caution">
    <text evidence="1">The sequence shown here is derived from an EMBL/GenBank/DDBJ whole genome shotgun (WGS) entry which is preliminary data.</text>
</comment>
<reference evidence="1 2" key="2">
    <citation type="submission" date="2018-01" db="EMBL/GenBank/DDBJ databases">
        <title>Genomic study of Klebsiella pneumoniae.</title>
        <authorList>
            <person name="Yang Y."/>
            <person name="Bicalho R."/>
        </authorList>
    </citation>
    <scope>NUCLEOTIDE SEQUENCE [LARGE SCALE GENOMIC DNA]</scope>
    <source>
        <strain evidence="1 2">A10</strain>
    </source>
</reference>
<name>A0A2J5PHK6_9ENTR</name>
<evidence type="ECO:0000313" key="1">
    <source>
        <dbReference type="EMBL" id="PLO65185.1"/>
    </source>
</evidence>
<accession>A0A2J5PHK6</accession>
<dbReference type="AlphaFoldDB" id="A0A2J5PHK6"/>
<dbReference type="Proteomes" id="UP000234667">
    <property type="component" value="Unassembled WGS sequence"/>
</dbReference>
<organism evidence="1 2">
    <name type="scientific">Klebsiella michiganensis</name>
    <dbReference type="NCBI Taxonomy" id="1134687"/>
    <lineage>
        <taxon>Bacteria</taxon>
        <taxon>Pseudomonadati</taxon>
        <taxon>Pseudomonadota</taxon>
        <taxon>Gammaproteobacteria</taxon>
        <taxon>Enterobacterales</taxon>
        <taxon>Enterobacteriaceae</taxon>
        <taxon>Klebsiella/Raoultella group</taxon>
        <taxon>Klebsiella</taxon>
    </lineage>
</organism>
<reference evidence="1 2" key="1">
    <citation type="submission" date="2017-11" db="EMBL/GenBank/DDBJ databases">
        <authorList>
            <person name="Han C.G."/>
        </authorList>
    </citation>
    <scope>NUCLEOTIDE SEQUENCE [LARGE SCALE GENOMIC DNA]</scope>
    <source>
        <strain evidence="1 2">A10</strain>
    </source>
</reference>